<keyword evidence="2" id="KW-1185">Reference proteome</keyword>
<comment type="caution">
    <text evidence="1">The sequence shown here is derived from an EMBL/GenBank/DDBJ whole genome shotgun (WGS) entry which is preliminary data.</text>
</comment>
<evidence type="ECO:0000313" key="1">
    <source>
        <dbReference type="EMBL" id="GLB37996.1"/>
    </source>
</evidence>
<dbReference type="AlphaFoldDB" id="A0A9P3PMF6"/>
<sequence length="124" mass="13805">MYRYVHEPSSPLEHVRSTADTAAWLVLVPQGFTSYEPTALRFHSPLTSTALRWTDRTFLSSKGHASAELLARLVCTSTTHQILTSHSCQILGTRSSLIAAFLSHDRTCSHRPRRDDTSYSNSSG</sequence>
<proteinExistence type="predicted"/>
<dbReference type="EMBL" id="BRPK01000004">
    <property type="protein sequence ID" value="GLB37996.1"/>
    <property type="molecule type" value="Genomic_DNA"/>
</dbReference>
<accession>A0A9P3PMF6</accession>
<protein>
    <submittedName>
        <fullName evidence="1">Uncharacterized protein</fullName>
    </submittedName>
</protein>
<gene>
    <name evidence="1" type="ORF">LshimejAT787_0410470</name>
</gene>
<evidence type="ECO:0000313" key="2">
    <source>
        <dbReference type="Proteomes" id="UP001063166"/>
    </source>
</evidence>
<name>A0A9P3PMF6_LYOSH</name>
<reference evidence="1" key="1">
    <citation type="submission" date="2022-07" db="EMBL/GenBank/DDBJ databases">
        <title>The genome of Lyophyllum shimeji provides insight into the initial evolution of ectomycorrhizal fungal genome.</title>
        <authorList>
            <person name="Kobayashi Y."/>
            <person name="Shibata T."/>
            <person name="Hirakawa H."/>
            <person name="Shigenobu S."/>
            <person name="Nishiyama T."/>
            <person name="Yamada A."/>
            <person name="Hasebe M."/>
            <person name="Kawaguchi M."/>
        </authorList>
    </citation>
    <scope>NUCLEOTIDE SEQUENCE</scope>
    <source>
        <strain evidence="1">AT787</strain>
    </source>
</reference>
<dbReference type="Proteomes" id="UP001063166">
    <property type="component" value="Unassembled WGS sequence"/>
</dbReference>
<organism evidence="1 2">
    <name type="scientific">Lyophyllum shimeji</name>
    <name type="common">Hon-shimeji</name>
    <name type="synonym">Tricholoma shimeji</name>
    <dbReference type="NCBI Taxonomy" id="47721"/>
    <lineage>
        <taxon>Eukaryota</taxon>
        <taxon>Fungi</taxon>
        <taxon>Dikarya</taxon>
        <taxon>Basidiomycota</taxon>
        <taxon>Agaricomycotina</taxon>
        <taxon>Agaricomycetes</taxon>
        <taxon>Agaricomycetidae</taxon>
        <taxon>Agaricales</taxon>
        <taxon>Tricholomatineae</taxon>
        <taxon>Lyophyllaceae</taxon>
        <taxon>Lyophyllum</taxon>
    </lineage>
</organism>